<dbReference type="RefSeq" id="WP_161391835.1">
    <property type="nucleotide sequence ID" value="NZ_JBHSCP010000002.1"/>
</dbReference>
<dbReference type="Proteomes" id="UP000469430">
    <property type="component" value="Unassembled WGS sequence"/>
</dbReference>
<dbReference type="EMBL" id="WTYJ01000003">
    <property type="protein sequence ID" value="MXP00100.1"/>
    <property type="molecule type" value="Genomic_DNA"/>
</dbReference>
<keyword evidence="1" id="KW-0812">Transmembrane</keyword>
<feature type="transmembrane region" description="Helical" evidence="1">
    <location>
        <begin position="460"/>
        <end position="481"/>
    </location>
</feature>
<keyword evidence="1" id="KW-1133">Transmembrane helix</keyword>
<dbReference type="Pfam" id="PF03929">
    <property type="entry name" value="PepSY_TM"/>
    <property type="match status" value="1"/>
</dbReference>
<dbReference type="OrthoDB" id="9760788at2"/>
<accession>A0A6I4TYC7</accession>
<keyword evidence="1" id="KW-0472">Membrane</keyword>
<reference evidence="2 3" key="1">
    <citation type="submission" date="2019-12" db="EMBL/GenBank/DDBJ databases">
        <title>Genomic-based taxomic classification of the family Erythrobacteraceae.</title>
        <authorList>
            <person name="Xu L."/>
        </authorList>
    </citation>
    <scope>NUCLEOTIDE SEQUENCE [LARGE SCALE GENOMIC DNA]</scope>
    <source>
        <strain evidence="2 3">S36</strain>
    </source>
</reference>
<feature type="transmembrane region" description="Helical" evidence="1">
    <location>
        <begin position="261"/>
        <end position="281"/>
    </location>
</feature>
<evidence type="ECO:0000256" key="1">
    <source>
        <dbReference type="SAM" id="Phobius"/>
    </source>
</evidence>
<keyword evidence="3" id="KW-1185">Reference proteome</keyword>
<dbReference type="PANTHER" id="PTHR34219:SF6">
    <property type="entry name" value="BLR3280 PROTEIN"/>
    <property type="match status" value="1"/>
</dbReference>
<evidence type="ECO:0000313" key="2">
    <source>
        <dbReference type="EMBL" id="MXP00100.1"/>
    </source>
</evidence>
<evidence type="ECO:0000313" key="3">
    <source>
        <dbReference type="Proteomes" id="UP000469430"/>
    </source>
</evidence>
<dbReference type="PANTHER" id="PTHR34219">
    <property type="entry name" value="IRON-REGULATED INNER MEMBRANE PROTEIN-RELATED"/>
    <property type="match status" value="1"/>
</dbReference>
<protein>
    <submittedName>
        <fullName evidence="2">Peptidase</fullName>
    </submittedName>
</protein>
<comment type="caution">
    <text evidence="2">The sequence shown here is derived from an EMBL/GenBank/DDBJ whole genome shotgun (WGS) entry which is preliminary data.</text>
</comment>
<organism evidence="2 3">
    <name type="scientific">Croceibacterium xixiisoli</name>
    <dbReference type="NCBI Taxonomy" id="1476466"/>
    <lineage>
        <taxon>Bacteria</taxon>
        <taxon>Pseudomonadati</taxon>
        <taxon>Pseudomonadota</taxon>
        <taxon>Alphaproteobacteria</taxon>
        <taxon>Sphingomonadales</taxon>
        <taxon>Erythrobacteraceae</taxon>
        <taxon>Croceibacterium</taxon>
    </lineage>
</organism>
<feature type="transmembrane region" description="Helical" evidence="1">
    <location>
        <begin position="225"/>
        <end position="249"/>
    </location>
</feature>
<name>A0A6I4TYC7_9SPHN</name>
<dbReference type="InterPro" id="IPR005625">
    <property type="entry name" value="PepSY-ass_TM"/>
</dbReference>
<sequence length="516" mass="56429">MKSALSRGILVLHRYTGVLVGVLMTVWCLSGFVMMYQEMPGVTEEEALASLAPVDLSAPLALDALPFADTDEIGGFRIDMLEGRPVLRLGGGRGGRGGGRRGGGGPAGNFDLISGTELAELTPQQLADVARRFAAAKGITPAAELRPVLMQEQDQWTLQAFRSAQPLYRVDLGDAADTVVYVSAASGSVAMDTNRNERILAWLGAIPHWLYPTVLRQDGELWSQIVIWTSVIGTFLTITGLYVGIGRISRRKGRISPYKGLWYWHHMVGLVFGILTMTWVFSGLMTMSPWGLLEGPPNSYRQDIAGKATWADVRGFIEQAGHQGLPDGTAQLRPAVLGGRLHVLAHAPAADPLRLGADARPAPLQRAEVDAALANALGSMPRGETELFTGEDAYHYGFKDRQAQPAYRVMLQDDQQTRIYLNAATGEVGRVVDDAARQSRWLRNGLHSLDFIPGRPLWDVITIVLLIGVTLVCATGAWMSFRRVGRDVKMLRRRLRRKLSGDPPRRAPVARPEQQA</sequence>
<proteinExistence type="predicted"/>
<dbReference type="AlphaFoldDB" id="A0A6I4TYC7"/>
<feature type="transmembrane region" description="Helical" evidence="1">
    <location>
        <begin position="12"/>
        <end position="36"/>
    </location>
</feature>
<gene>
    <name evidence="2" type="ORF">GRI97_13995</name>
</gene>